<dbReference type="OrthoDB" id="46529at2759"/>
<dbReference type="Gene3D" id="3.10.129.10">
    <property type="entry name" value="Hotdog Thioesterase"/>
    <property type="match status" value="1"/>
</dbReference>
<protein>
    <recommendedName>
        <fullName evidence="3">Thioesterase domain-containing protein</fullName>
    </recommendedName>
</protein>
<comment type="caution">
    <text evidence="4">The sequence shown here is derived from an EMBL/GenBank/DDBJ whole genome shotgun (WGS) entry which is preliminary data.</text>
</comment>
<evidence type="ECO:0000313" key="7">
    <source>
        <dbReference type="Proteomes" id="UP000583929"/>
    </source>
</evidence>
<comment type="similarity">
    <text evidence="1">Belongs to the thioesterase PaaI family.</text>
</comment>
<dbReference type="InterPro" id="IPR029069">
    <property type="entry name" value="HotDog_dom_sf"/>
</dbReference>
<gene>
    <name evidence="4" type="ORF">F8388_006710</name>
    <name evidence="5" type="ORF">G4B88_019552</name>
</gene>
<dbReference type="GO" id="GO:0047617">
    <property type="term" value="F:fatty acyl-CoA hydrolase activity"/>
    <property type="evidence" value="ECO:0007669"/>
    <property type="project" value="InterPro"/>
</dbReference>
<dbReference type="OMA" id="SREWTQR"/>
<dbReference type="EMBL" id="JAATIQ010000029">
    <property type="protein sequence ID" value="KAF4397831.1"/>
    <property type="molecule type" value="Genomic_DNA"/>
</dbReference>
<organism evidence="4 6">
    <name type="scientific">Cannabis sativa</name>
    <name type="common">Hemp</name>
    <name type="synonym">Marijuana</name>
    <dbReference type="NCBI Taxonomy" id="3483"/>
    <lineage>
        <taxon>Eukaryota</taxon>
        <taxon>Viridiplantae</taxon>
        <taxon>Streptophyta</taxon>
        <taxon>Embryophyta</taxon>
        <taxon>Tracheophyta</taxon>
        <taxon>Spermatophyta</taxon>
        <taxon>Magnoliopsida</taxon>
        <taxon>eudicotyledons</taxon>
        <taxon>Gunneridae</taxon>
        <taxon>Pentapetalae</taxon>
        <taxon>rosids</taxon>
        <taxon>fabids</taxon>
        <taxon>Rosales</taxon>
        <taxon>Cannabaceae</taxon>
        <taxon>Cannabis</taxon>
    </lineage>
</organism>
<dbReference type="Proteomes" id="UP000525078">
    <property type="component" value="Unassembled WGS sequence"/>
</dbReference>
<evidence type="ECO:0000313" key="5">
    <source>
        <dbReference type="EMBL" id="KAF4397831.1"/>
    </source>
</evidence>
<dbReference type="PANTHER" id="PTHR21660">
    <property type="entry name" value="THIOESTERASE SUPERFAMILY MEMBER-RELATED"/>
    <property type="match status" value="1"/>
</dbReference>
<dbReference type="InterPro" id="IPR006683">
    <property type="entry name" value="Thioestr_dom"/>
</dbReference>
<dbReference type="Proteomes" id="UP000583929">
    <property type="component" value="Unassembled WGS sequence"/>
</dbReference>
<name>A0A7J6GV22_CANSA</name>
<dbReference type="PANTHER" id="PTHR21660:SF12">
    <property type="entry name" value="OS07G0462700 PROTEIN"/>
    <property type="match status" value="1"/>
</dbReference>
<dbReference type="NCBIfam" id="TIGR00369">
    <property type="entry name" value="unchar_dom_1"/>
    <property type="match status" value="1"/>
</dbReference>
<feature type="domain" description="Thioesterase" evidence="3">
    <location>
        <begin position="86"/>
        <end position="161"/>
    </location>
</feature>
<dbReference type="AlphaFoldDB" id="A0A7J6GV22"/>
<dbReference type="InterPro" id="IPR039298">
    <property type="entry name" value="ACOT13"/>
</dbReference>
<dbReference type="InterPro" id="IPR003736">
    <property type="entry name" value="PAAI_dom"/>
</dbReference>
<dbReference type="EMBL" id="JAATIP010000041">
    <property type="protein sequence ID" value="KAF4386755.1"/>
    <property type="molecule type" value="Genomic_DNA"/>
</dbReference>
<accession>A0A803NXL4</accession>
<dbReference type="SUPFAM" id="SSF54637">
    <property type="entry name" value="Thioesterase/thiol ester dehydrase-isomerase"/>
    <property type="match status" value="1"/>
</dbReference>
<evidence type="ECO:0000259" key="3">
    <source>
        <dbReference type="Pfam" id="PF03061"/>
    </source>
</evidence>
<evidence type="ECO:0000313" key="6">
    <source>
        <dbReference type="Proteomes" id="UP000525078"/>
    </source>
</evidence>
<dbReference type="Pfam" id="PF03061">
    <property type="entry name" value="4HBT"/>
    <property type="match status" value="1"/>
</dbReference>
<proteinExistence type="inferred from homology"/>
<accession>A0A7J6GV22</accession>
<evidence type="ECO:0000313" key="4">
    <source>
        <dbReference type="EMBL" id="KAF4386755.1"/>
    </source>
</evidence>
<keyword evidence="7" id="KW-1185">Reference proteome</keyword>
<evidence type="ECO:0000256" key="2">
    <source>
        <dbReference type="ARBA" id="ARBA00022801"/>
    </source>
</evidence>
<dbReference type="CDD" id="cd03443">
    <property type="entry name" value="PaaI_thioesterase"/>
    <property type="match status" value="1"/>
</dbReference>
<evidence type="ECO:0000256" key="1">
    <source>
        <dbReference type="ARBA" id="ARBA00008324"/>
    </source>
</evidence>
<reference evidence="6 7" key="1">
    <citation type="journal article" date="2020" name="bioRxiv">
        <title>Sequence and annotation of 42 cannabis genomes reveals extensive copy number variation in cannabinoid synthesis and pathogen resistance genes.</title>
        <authorList>
            <person name="Mckernan K.J."/>
            <person name="Helbert Y."/>
            <person name="Kane L.T."/>
            <person name="Ebling H."/>
            <person name="Zhang L."/>
            <person name="Liu B."/>
            <person name="Eaton Z."/>
            <person name="Mclaughlin S."/>
            <person name="Kingan S."/>
            <person name="Baybayan P."/>
            <person name="Concepcion G."/>
            <person name="Jordan M."/>
            <person name="Riva A."/>
            <person name="Barbazuk W."/>
            <person name="Harkins T."/>
        </authorList>
    </citation>
    <scope>NUCLEOTIDE SEQUENCE [LARGE SCALE GENOMIC DNA]</scope>
    <source>
        <strain evidence="6 7">cv. Jamaican Lion 4</strain>
        <strain evidence="5">Father</strain>
        <strain evidence="4">Mother</strain>
        <tissue evidence="4">Leaf</tissue>
    </source>
</reference>
<sequence length="179" mass="18978">MAKPSSELIKALLSPTAVISKDLSPEVVDRVLIFLSNVGAAKPIPDHCNTKGFFSDVITAVLKPLTVSPGHITCLLTVKPAVANFYGSLHGGALAAVAEAISIACAKTVLGDDKEFFLGEQSMSYLSAAPVDAEVIANAQVVRSGRNLTVISIDFKLKKTQKLVYTARATFYNMPVSKL</sequence>
<keyword evidence="2" id="KW-0378">Hydrolase</keyword>